<dbReference type="InterPro" id="IPR051815">
    <property type="entry name" value="Molybdate_resp_trans_reg"/>
</dbReference>
<dbReference type="PANTHER" id="PTHR30432:SF1">
    <property type="entry name" value="DNA-BINDING TRANSCRIPTIONAL DUAL REGULATOR MODE"/>
    <property type="match status" value="1"/>
</dbReference>
<comment type="caution">
    <text evidence="2">The sequence shown here is derived from an EMBL/GenBank/DDBJ whole genome shotgun (WGS) entry which is preliminary data.</text>
</comment>
<dbReference type="InterPro" id="IPR036390">
    <property type="entry name" value="WH_DNA-bd_sf"/>
</dbReference>
<dbReference type="InterPro" id="IPR036388">
    <property type="entry name" value="WH-like_DNA-bd_sf"/>
</dbReference>
<dbReference type="Gene3D" id="1.10.10.10">
    <property type="entry name" value="Winged helix-like DNA-binding domain superfamily/Winged helix DNA-binding domain"/>
    <property type="match status" value="1"/>
</dbReference>
<dbReference type="Pfam" id="PF00126">
    <property type="entry name" value="HTH_1"/>
    <property type="match status" value="1"/>
</dbReference>
<accession>A0ABS5BQP7</accession>
<name>A0ABS5BQP7_9BACT</name>
<keyword evidence="3" id="KW-1185">Reference proteome</keyword>
<organism evidence="2 3">
    <name type="scientific">Gemmata palustris</name>
    <dbReference type="NCBI Taxonomy" id="2822762"/>
    <lineage>
        <taxon>Bacteria</taxon>
        <taxon>Pseudomonadati</taxon>
        <taxon>Planctomycetota</taxon>
        <taxon>Planctomycetia</taxon>
        <taxon>Gemmatales</taxon>
        <taxon>Gemmataceae</taxon>
        <taxon>Gemmata</taxon>
    </lineage>
</organism>
<evidence type="ECO:0000313" key="2">
    <source>
        <dbReference type="EMBL" id="MBP3956014.1"/>
    </source>
</evidence>
<dbReference type="RefSeq" id="WP_210654055.1">
    <property type="nucleotide sequence ID" value="NZ_JAGKQQ010000001.1"/>
</dbReference>
<reference evidence="2 3" key="1">
    <citation type="submission" date="2021-04" db="EMBL/GenBank/DDBJ databases">
        <authorList>
            <person name="Ivanova A."/>
        </authorList>
    </citation>
    <scope>NUCLEOTIDE SEQUENCE [LARGE SCALE GENOMIC DNA]</scope>
    <source>
        <strain evidence="2 3">G18</strain>
    </source>
</reference>
<proteinExistence type="predicted"/>
<feature type="domain" description="HTH lysR-type" evidence="1">
    <location>
        <begin position="29"/>
        <end position="89"/>
    </location>
</feature>
<dbReference type="PANTHER" id="PTHR30432">
    <property type="entry name" value="TRANSCRIPTIONAL REGULATOR MODE"/>
    <property type="match status" value="1"/>
</dbReference>
<gene>
    <name evidence="2" type="ORF">J8F10_12030</name>
</gene>
<evidence type="ECO:0000259" key="1">
    <source>
        <dbReference type="Pfam" id="PF00126"/>
    </source>
</evidence>
<dbReference type="SUPFAM" id="SSF46785">
    <property type="entry name" value="Winged helix' DNA-binding domain"/>
    <property type="match status" value="1"/>
</dbReference>
<protein>
    <submittedName>
        <fullName evidence="2">LysR family transcriptional regulator</fullName>
    </submittedName>
</protein>
<dbReference type="InterPro" id="IPR000847">
    <property type="entry name" value="LysR_HTH_N"/>
</dbReference>
<evidence type="ECO:0000313" key="3">
    <source>
        <dbReference type="Proteomes" id="UP000676565"/>
    </source>
</evidence>
<dbReference type="Proteomes" id="UP000676565">
    <property type="component" value="Unassembled WGS sequence"/>
</dbReference>
<dbReference type="EMBL" id="JAGKQQ010000001">
    <property type="protein sequence ID" value="MBP3956014.1"/>
    <property type="molecule type" value="Genomic_DNA"/>
</dbReference>
<sequence length="124" mass="13101">MPTDKSRWGLKTRIWVERDGRKVLGPGRVELLEHITREQSISAAAKKMQMSYRRAWTLVQDMNEAAGVALVESSTGGTGGGGAIVTPHGHEAIRLYRALAAQIAQTVAGAPLSVDPLAAPAASG</sequence>